<feature type="domain" description="AB hydrolase-1" evidence="2">
    <location>
        <begin position="18"/>
        <end position="244"/>
    </location>
</feature>
<dbReference type="InterPro" id="IPR000073">
    <property type="entry name" value="AB_hydrolase_1"/>
</dbReference>
<name>A0A1W1UN67_9DEIO</name>
<dbReference type="STRING" id="695939.SAMN00790413_04070"/>
<evidence type="ECO:0000313" key="3">
    <source>
        <dbReference type="EMBL" id="SMB82575.1"/>
    </source>
</evidence>
<proteinExistence type="inferred from homology"/>
<dbReference type="EMBL" id="FWWU01000006">
    <property type="protein sequence ID" value="SMB82575.1"/>
    <property type="molecule type" value="Genomic_DNA"/>
</dbReference>
<accession>A0A1W1UN67</accession>
<comment type="similarity">
    <text evidence="1">Belongs to the AB hydrolase superfamily.</text>
</comment>
<dbReference type="Pfam" id="PF00561">
    <property type="entry name" value="Abhydrolase_1"/>
    <property type="match status" value="1"/>
</dbReference>
<gene>
    <name evidence="3" type="ORF">SAMN00790413_04070</name>
</gene>
<protein>
    <submittedName>
        <fullName evidence="3">Pimeloyl-ACP methyl ester carboxylesterase</fullName>
    </submittedName>
</protein>
<evidence type="ECO:0000313" key="4">
    <source>
        <dbReference type="Proteomes" id="UP000192582"/>
    </source>
</evidence>
<dbReference type="PANTHER" id="PTHR43039">
    <property type="entry name" value="ESTERASE-RELATED"/>
    <property type="match status" value="1"/>
</dbReference>
<evidence type="ECO:0000256" key="1">
    <source>
        <dbReference type="ARBA" id="ARBA00008645"/>
    </source>
</evidence>
<dbReference type="Proteomes" id="UP000192582">
    <property type="component" value="Unassembled WGS sequence"/>
</dbReference>
<dbReference type="PRINTS" id="PR00111">
    <property type="entry name" value="ABHYDROLASE"/>
</dbReference>
<reference evidence="3 4" key="1">
    <citation type="submission" date="2017-04" db="EMBL/GenBank/DDBJ databases">
        <authorList>
            <person name="Afonso C.L."/>
            <person name="Miller P.J."/>
            <person name="Scott M.A."/>
            <person name="Spackman E."/>
            <person name="Goraichik I."/>
            <person name="Dimitrov K.M."/>
            <person name="Suarez D.L."/>
            <person name="Swayne D.E."/>
        </authorList>
    </citation>
    <scope>NUCLEOTIDE SEQUENCE [LARGE SCALE GENOMIC DNA]</scope>
    <source>
        <strain evidence="3 4">KR-140</strain>
    </source>
</reference>
<organism evidence="3 4">
    <name type="scientific">Deinococcus hopiensis KR-140</name>
    <dbReference type="NCBI Taxonomy" id="695939"/>
    <lineage>
        <taxon>Bacteria</taxon>
        <taxon>Thermotogati</taxon>
        <taxon>Deinococcota</taxon>
        <taxon>Deinococci</taxon>
        <taxon>Deinococcales</taxon>
        <taxon>Deinococcaceae</taxon>
        <taxon>Deinococcus</taxon>
    </lineage>
</organism>
<dbReference type="SUPFAM" id="SSF53474">
    <property type="entry name" value="alpha/beta-Hydrolases"/>
    <property type="match status" value="1"/>
</dbReference>
<dbReference type="InterPro" id="IPR029058">
    <property type="entry name" value="AB_hydrolase_fold"/>
</dbReference>
<sequence length="268" mass="29368">MQIADRLNTRIRGSGERTLLFAHGFCSTQEVFDRQVEAFAPHYRTVTFDLAGFGASHPSSWHPERHSALEGYAADLVDLIDALDLQRITLVGASMSAMTGLMASVARPERFEGLVFVSGSPRYLNGDGYFGGFDRESLDGFYALVGGSVYWRKAVTDMLLNLQGAETLEDVARSVDCTRTEVAYTAARAIFESDCRCWLARARHPVLVTQTRADEAVPEAVGHYLAQALPDAQLAFLPGRGHLPMRTQPEALNALLSAFLERTAPRAG</sequence>
<dbReference type="Gene3D" id="3.40.50.1820">
    <property type="entry name" value="alpha/beta hydrolase"/>
    <property type="match status" value="1"/>
</dbReference>
<keyword evidence="4" id="KW-1185">Reference proteome</keyword>
<evidence type="ECO:0000259" key="2">
    <source>
        <dbReference type="Pfam" id="PF00561"/>
    </source>
</evidence>
<dbReference type="AlphaFoldDB" id="A0A1W1UN67"/>